<reference evidence="10 11" key="1">
    <citation type="submission" date="2022-11" db="EMBL/GenBank/DDBJ databases">
        <title>Minimal conservation of predation-associated metabolite biosynthetic gene clusters underscores biosynthetic potential of Myxococcota including descriptions for ten novel species: Archangium lansinium sp. nov., Myxococcus landrumus sp. nov., Nannocystis bai.</title>
        <authorList>
            <person name="Ahearne A."/>
            <person name="Stevens C."/>
            <person name="Phillips K."/>
        </authorList>
    </citation>
    <scope>NUCLEOTIDE SEQUENCE [LARGE SCALE GENOMIC DNA]</scope>
    <source>
        <strain evidence="10 11">MIWBW</strain>
    </source>
</reference>
<keyword evidence="6 9" id="KW-1133">Transmembrane helix</keyword>
<dbReference type="PANTHER" id="PTHR30607:SF2">
    <property type="entry name" value="POTASSIUM-TRANSPORTING ATPASE POTASSIUM-BINDING SUBUNIT"/>
    <property type="match status" value="1"/>
</dbReference>
<feature type="transmembrane region" description="Helical" evidence="9">
    <location>
        <begin position="292"/>
        <end position="311"/>
    </location>
</feature>
<comment type="similarity">
    <text evidence="9">Belongs to the KdpA family.</text>
</comment>
<gene>
    <name evidence="9 10" type="primary">kdpA</name>
    <name evidence="10" type="ORF">OV287_01020</name>
</gene>
<evidence type="ECO:0000256" key="3">
    <source>
        <dbReference type="ARBA" id="ARBA00022538"/>
    </source>
</evidence>
<keyword evidence="5 9" id="KW-0630">Potassium</keyword>
<keyword evidence="2 9" id="KW-1003">Cell membrane</keyword>
<dbReference type="HAMAP" id="MF_00275">
    <property type="entry name" value="KdpA"/>
    <property type="match status" value="1"/>
</dbReference>
<dbReference type="Pfam" id="PF03814">
    <property type="entry name" value="KdpA"/>
    <property type="match status" value="1"/>
</dbReference>
<evidence type="ECO:0000313" key="10">
    <source>
        <dbReference type="EMBL" id="MCY1073052.1"/>
    </source>
</evidence>
<dbReference type="InterPro" id="IPR004623">
    <property type="entry name" value="KdpA"/>
</dbReference>
<evidence type="ECO:0000256" key="4">
    <source>
        <dbReference type="ARBA" id="ARBA00022692"/>
    </source>
</evidence>
<dbReference type="NCBIfam" id="TIGR00680">
    <property type="entry name" value="kdpA"/>
    <property type="match status" value="1"/>
</dbReference>
<feature type="transmembrane region" description="Helical" evidence="9">
    <location>
        <begin position="144"/>
        <end position="162"/>
    </location>
</feature>
<proteinExistence type="inferred from homology"/>
<keyword evidence="3 9" id="KW-0633">Potassium transport</keyword>
<keyword evidence="8 9" id="KW-0472">Membrane</keyword>
<accession>A0ABT3ZUG0</accession>
<name>A0ABT3ZUG0_9BACT</name>
<feature type="transmembrane region" description="Helical" evidence="9">
    <location>
        <begin position="490"/>
        <end position="514"/>
    </location>
</feature>
<organism evidence="10 11">
    <name type="scientific">Archangium lansingense</name>
    <dbReference type="NCBI Taxonomy" id="2995310"/>
    <lineage>
        <taxon>Bacteria</taxon>
        <taxon>Pseudomonadati</taxon>
        <taxon>Myxococcota</taxon>
        <taxon>Myxococcia</taxon>
        <taxon>Myxococcales</taxon>
        <taxon>Cystobacterineae</taxon>
        <taxon>Archangiaceae</taxon>
        <taxon>Archangium</taxon>
    </lineage>
</organism>
<dbReference type="PANTHER" id="PTHR30607">
    <property type="entry name" value="POTASSIUM-TRANSPORTING ATPASE A CHAIN"/>
    <property type="match status" value="1"/>
</dbReference>
<evidence type="ECO:0000256" key="8">
    <source>
        <dbReference type="ARBA" id="ARBA00023136"/>
    </source>
</evidence>
<dbReference type="PIRSF" id="PIRSF001294">
    <property type="entry name" value="K_ATPaseA"/>
    <property type="match status" value="1"/>
</dbReference>
<protein>
    <recommendedName>
        <fullName evidence="9">Potassium-transporting ATPase potassium-binding subunit</fullName>
    </recommendedName>
    <alternativeName>
        <fullName evidence="9">ATP phosphohydrolase [potassium-transporting] A chain</fullName>
    </alternativeName>
    <alternativeName>
        <fullName evidence="9">Potassium-binding and translocating subunit A</fullName>
    </alternativeName>
    <alternativeName>
        <fullName evidence="9">Potassium-translocating ATPase A chain</fullName>
    </alternativeName>
</protein>
<evidence type="ECO:0000256" key="6">
    <source>
        <dbReference type="ARBA" id="ARBA00022989"/>
    </source>
</evidence>
<evidence type="ECO:0000256" key="1">
    <source>
        <dbReference type="ARBA" id="ARBA00022448"/>
    </source>
</evidence>
<feature type="transmembrane region" description="Helical" evidence="9">
    <location>
        <begin position="183"/>
        <end position="205"/>
    </location>
</feature>
<comment type="subcellular location">
    <subcellularLocation>
        <location evidence="9">Cell membrane</location>
        <topology evidence="9">Multi-pass membrane protein</topology>
    </subcellularLocation>
</comment>
<sequence>MTLIGWLQIFLFFALVLAVTKPLGSYLFHVFEGPTQPLPRVLGPVERLLLKLCGVDLKRDREQTWVQYALSLLAFSLFSVLIVYVLQRLQHVLPLNPQNLPAVGPELAFNTAASFTTNTNWQSYAGESTLSYLSQMMGLAWQNFVSAAAGLGVALALARGFTRRPGPEGQKTLGNFWVDLVRGTLYVLLPLCVVYALFLVSQGVLQNLAPYREVTTLEGVKQTLAMGPVASQEAIKMLGTNGGGFFNANSAHPFENPTPLTNLVQMFSIFAIPAALTYTYGRMAGDTKQGWALFAAMSVLFFVGVAAAYAAESQANPALAAAQVAQDGNLEGKEVRFGVAASALFATVTTDASCGAVNAMHDSFNPLGGLVPMVNMQLGEVIFGGVGAGLYGILVMVVLSVFIAGLMVGRTPEYLGKKIEAKEMKLAMLYVLIFPLVILGLSAVAAVIPQGLSSLNNAGPHGLSEILYAFTSGTANNGSAFAGLNANTPFWNISLGLAMLAGRFLMIIPVLAIAGSMVGKKVVAPGPGTFPTNGALFTGLLVSVVVIVGALTFFPALSLGPIVDHYVGQAGKVF</sequence>
<comment type="caution">
    <text evidence="10">The sequence shown here is derived from an EMBL/GenBank/DDBJ whole genome shotgun (WGS) entry which is preliminary data.</text>
</comment>
<keyword evidence="7 9" id="KW-0406">Ion transport</keyword>
<feature type="transmembrane region" description="Helical" evidence="9">
    <location>
        <begin position="381"/>
        <end position="406"/>
    </location>
</feature>
<evidence type="ECO:0000256" key="2">
    <source>
        <dbReference type="ARBA" id="ARBA00022475"/>
    </source>
</evidence>
<keyword evidence="1 9" id="KW-0813">Transport</keyword>
<feature type="transmembrane region" description="Helical" evidence="9">
    <location>
        <begin position="427"/>
        <end position="448"/>
    </location>
</feature>
<comment type="function">
    <text evidence="9">Part of the high-affinity ATP-driven potassium transport (or Kdp) system, which catalyzes the hydrolysis of ATP coupled with the electrogenic transport of potassium into the cytoplasm. This subunit binds the extracellular potassium ions and delivers the ions to the membrane domain of KdpB through an intramembrane tunnel.</text>
</comment>
<dbReference type="RefSeq" id="WP_267532070.1">
    <property type="nucleotide sequence ID" value="NZ_JAPNKA010000001.1"/>
</dbReference>
<keyword evidence="4 9" id="KW-0812">Transmembrane</keyword>
<comment type="subunit">
    <text evidence="9">The system is composed of three essential subunits: KdpA, KdpB and KdpC.</text>
</comment>
<evidence type="ECO:0000256" key="7">
    <source>
        <dbReference type="ARBA" id="ARBA00023065"/>
    </source>
</evidence>
<evidence type="ECO:0000313" key="11">
    <source>
        <dbReference type="Proteomes" id="UP001207654"/>
    </source>
</evidence>
<comment type="caution">
    <text evidence="9">Lacks conserved residue(s) required for the propagation of feature annotation.</text>
</comment>
<keyword evidence="11" id="KW-1185">Reference proteome</keyword>
<dbReference type="EMBL" id="JAPNKA010000001">
    <property type="protein sequence ID" value="MCY1073052.1"/>
    <property type="molecule type" value="Genomic_DNA"/>
</dbReference>
<dbReference type="Proteomes" id="UP001207654">
    <property type="component" value="Unassembled WGS sequence"/>
</dbReference>
<feature type="transmembrane region" description="Helical" evidence="9">
    <location>
        <begin position="65"/>
        <end position="86"/>
    </location>
</feature>
<feature type="transmembrane region" description="Helical" evidence="9">
    <location>
        <begin position="535"/>
        <end position="557"/>
    </location>
</feature>
<evidence type="ECO:0000256" key="9">
    <source>
        <dbReference type="HAMAP-Rule" id="MF_00275"/>
    </source>
</evidence>
<evidence type="ECO:0000256" key="5">
    <source>
        <dbReference type="ARBA" id="ARBA00022958"/>
    </source>
</evidence>